<keyword evidence="3" id="KW-1185">Reference proteome</keyword>
<keyword evidence="1" id="KW-0812">Transmembrane</keyword>
<keyword evidence="1" id="KW-1133">Transmembrane helix</keyword>
<evidence type="ECO:0000256" key="1">
    <source>
        <dbReference type="SAM" id="Phobius"/>
    </source>
</evidence>
<keyword evidence="1" id="KW-0472">Membrane</keyword>
<name>A0ABQ7FIW8_9ACTN</name>
<dbReference type="RefSeq" id="WP_156206093.1">
    <property type="nucleotide sequence ID" value="NZ_WHPN01000268.1"/>
</dbReference>
<organism evidence="2 3">
    <name type="scientific">Streptomyces lycii</name>
    <dbReference type="NCBI Taxonomy" id="2654337"/>
    <lineage>
        <taxon>Bacteria</taxon>
        <taxon>Bacillati</taxon>
        <taxon>Actinomycetota</taxon>
        <taxon>Actinomycetes</taxon>
        <taxon>Kitasatosporales</taxon>
        <taxon>Streptomycetaceae</taxon>
        <taxon>Streptomyces</taxon>
    </lineage>
</organism>
<accession>A0ABQ7FIW8</accession>
<proteinExistence type="predicted"/>
<evidence type="ECO:0000313" key="2">
    <source>
        <dbReference type="EMBL" id="KAF4408610.1"/>
    </source>
</evidence>
<evidence type="ECO:0000313" key="3">
    <source>
        <dbReference type="Proteomes" id="UP000621266"/>
    </source>
</evidence>
<feature type="transmembrane region" description="Helical" evidence="1">
    <location>
        <begin position="30"/>
        <end position="49"/>
    </location>
</feature>
<gene>
    <name evidence="2" type="ORF">GCU69_12995</name>
</gene>
<evidence type="ECO:0008006" key="4">
    <source>
        <dbReference type="Google" id="ProtNLM"/>
    </source>
</evidence>
<dbReference type="Proteomes" id="UP000621266">
    <property type="component" value="Unassembled WGS sequence"/>
</dbReference>
<dbReference type="EMBL" id="WHPN01000268">
    <property type="protein sequence ID" value="KAF4408610.1"/>
    <property type="molecule type" value="Genomic_DNA"/>
</dbReference>
<comment type="caution">
    <text evidence="2">The sequence shown here is derived from an EMBL/GenBank/DDBJ whole genome shotgun (WGS) entry which is preliminary data.</text>
</comment>
<sequence>MTRVSYALLVIAAAVAGLLARWVHDSGANGLAVGAVFVGVFAILFGYGVKLADRISKGD</sequence>
<reference evidence="2 3" key="1">
    <citation type="submission" date="2019-10" db="EMBL/GenBank/DDBJ databases">
        <title>Streptomyces tenebrisbrunneis sp.nov., an endogenous actinomycete isolated from of Lycium ruthenicum.</title>
        <authorList>
            <person name="Ma L."/>
        </authorList>
    </citation>
    <scope>NUCLEOTIDE SEQUENCE [LARGE SCALE GENOMIC DNA]</scope>
    <source>
        <strain evidence="2 3">TRM 66187</strain>
    </source>
</reference>
<protein>
    <recommendedName>
        <fullName evidence="4">DUF3180 domain-containing protein</fullName>
    </recommendedName>
</protein>